<dbReference type="Proteomes" id="UP000605970">
    <property type="component" value="Unassembled WGS sequence"/>
</dbReference>
<proteinExistence type="predicted"/>
<reference evidence="1" key="1">
    <citation type="journal article" date="2020" name="Ecol. Evol.">
        <title>Genome structure and content of the rice root-knot nematode (Meloidogyne graminicola).</title>
        <authorList>
            <person name="Phan N.T."/>
            <person name="Danchin E.G.J."/>
            <person name="Klopp C."/>
            <person name="Perfus-Barbeoch L."/>
            <person name="Kozlowski D.K."/>
            <person name="Koutsovoulos G.D."/>
            <person name="Lopez-Roques C."/>
            <person name="Bouchez O."/>
            <person name="Zahm M."/>
            <person name="Besnard G."/>
            <person name="Bellafiore S."/>
        </authorList>
    </citation>
    <scope>NUCLEOTIDE SEQUENCE</scope>
    <source>
        <strain evidence="1">VN-18</strain>
    </source>
</reference>
<dbReference type="AlphaFoldDB" id="A0A8T0A4M3"/>
<protein>
    <submittedName>
        <fullName evidence="1">Uncharacterized protein</fullName>
    </submittedName>
</protein>
<comment type="caution">
    <text evidence="1">The sequence shown here is derived from an EMBL/GenBank/DDBJ whole genome shotgun (WGS) entry which is preliminary data.</text>
</comment>
<sequence>MTLNEYIKLLPNELIFEILKSIEGYPDLVIITQEIDETTKKQGFVCKIKCSKNVLISSKIVSLICGKALKMILLLNVHNQEQMKKSTLLNMKFEALLKMKRRNLAKVLLYRRNVESN</sequence>
<dbReference type="EMBL" id="JABEBT010000001">
    <property type="protein sequence ID" value="KAF7640490.1"/>
    <property type="molecule type" value="Genomic_DNA"/>
</dbReference>
<name>A0A8T0A4M3_9BILA</name>
<evidence type="ECO:0000313" key="2">
    <source>
        <dbReference type="Proteomes" id="UP000605970"/>
    </source>
</evidence>
<dbReference type="OrthoDB" id="5904904at2759"/>
<keyword evidence="2" id="KW-1185">Reference proteome</keyword>
<organism evidence="1 2">
    <name type="scientific">Meloidogyne graminicola</name>
    <dbReference type="NCBI Taxonomy" id="189291"/>
    <lineage>
        <taxon>Eukaryota</taxon>
        <taxon>Metazoa</taxon>
        <taxon>Ecdysozoa</taxon>
        <taxon>Nematoda</taxon>
        <taxon>Chromadorea</taxon>
        <taxon>Rhabditida</taxon>
        <taxon>Tylenchina</taxon>
        <taxon>Tylenchomorpha</taxon>
        <taxon>Tylenchoidea</taxon>
        <taxon>Meloidogynidae</taxon>
        <taxon>Meloidogyninae</taxon>
        <taxon>Meloidogyne</taxon>
    </lineage>
</organism>
<accession>A0A8T0A4M3</accession>
<evidence type="ECO:0000313" key="1">
    <source>
        <dbReference type="EMBL" id="KAF7640490.1"/>
    </source>
</evidence>
<gene>
    <name evidence="1" type="ORF">Mgra_00000313</name>
</gene>